<organism evidence="8 9">
    <name type="scientific">Panicum miliaceum</name>
    <name type="common">Proso millet</name>
    <name type="synonym">Broomcorn millet</name>
    <dbReference type="NCBI Taxonomy" id="4540"/>
    <lineage>
        <taxon>Eukaryota</taxon>
        <taxon>Viridiplantae</taxon>
        <taxon>Streptophyta</taxon>
        <taxon>Embryophyta</taxon>
        <taxon>Tracheophyta</taxon>
        <taxon>Spermatophyta</taxon>
        <taxon>Magnoliopsida</taxon>
        <taxon>Liliopsida</taxon>
        <taxon>Poales</taxon>
        <taxon>Poaceae</taxon>
        <taxon>PACMAD clade</taxon>
        <taxon>Panicoideae</taxon>
        <taxon>Panicodae</taxon>
        <taxon>Paniceae</taxon>
        <taxon>Panicinae</taxon>
        <taxon>Panicum</taxon>
        <taxon>Panicum sect. Panicum</taxon>
    </lineage>
</organism>
<evidence type="ECO:0000313" key="9">
    <source>
        <dbReference type="Proteomes" id="UP000275267"/>
    </source>
</evidence>
<feature type="region of interest" description="Disordered" evidence="7">
    <location>
        <begin position="14"/>
        <end position="61"/>
    </location>
</feature>
<dbReference type="Pfam" id="PF02045">
    <property type="entry name" value="CBFB_NFYA"/>
    <property type="match status" value="1"/>
</dbReference>
<dbReference type="Gene3D" id="6.10.250.2430">
    <property type="match status" value="1"/>
</dbReference>
<keyword evidence="2 6" id="KW-0805">Transcription regulation</keyword>
<gene>
    <name evidence="8" type="ORF">C2845_PM04G02880</name>
</gene>
<evidence type="ECO:0000256" key="6">
    <source>
        <dbReference type="RuleBase" id="RU367155"/>
    </source>
</evidence>
<comment type="subunit">
    <text evidence="6">Heterotrimer.</text>
</comment>
<dbReference type="EMBL" id="PQIB02000011">
    <property type="protein sequence ID" value="RLM86252.1"/>
    <property type="molecule type" value="Genomic_DNA"/>
</dbReference>
<feature type="region of interest" description="Disordered" evidence="7">
    <location>
        <begin position="77"/>
        <end position="110"/>
    </location>
</feature>
<dbReference type="GO" id="GO:0003700">
    <property type="term" value="F:DNA-binding transcription factor activity"/>
    <property type="evidence" value="ECO:0007669"/>
    <property type="project" value="UniProtKB-UniRule"/>
</dbReference>
<proteinExistence type="inferred from homology"/>
<comment type="function">
    <text evidence="6">Component of the sequence-specific heterotrimeric transcription factor (NF-Y) which specifically recognizes a 5'-CCAAT-3' box motif found in the promoters of its target genes.</text>
</comment>
<feature type="compositionally biased region" description="Basic and acidic residues" evidence="7">
    <location>
        <begin position="36"/>
        <end position="51"/>
    </location>
</feature>
<dbReference type="Proteomes" id="UP000275267">
    <property type="component" value="Unassembled WGS sequence"/>
</dbReference>
<dbReference type="GO" id="GO:0005634">
    <property type="term" value="C:nucleus"/>
    <property type="evidence" value="ECO:0007669"/>
    <property type="project" value="UniProtKB-SubCell"/>
</dbReference>
<sequence>METEALLWEGVDGDLVTQGGSQGGSNCGKCDSGCGRGERGSHWDVGGERSSSRNNSGISHGECGSGWDVGGECGCDRSERDSDHGDHGSGWNVGGERGSGRGEHDSRQDALTSAVSTAIAMVNAAAAGTSAASATTAAVSAAAIGALATSTHVAAVVSGTSTNARHDGHDPCHALCALNVKRLQKQGCAAILAAPWMDRTEATAPLPSLPRDVFARITSVLPASTTTPISATADKTSLAAVDEALRRLEVAAEMNLSDHAPRLASPLTNMDAQTAVNEFASSLNMSTAPCNNKNDLLGALAVEGTPSTPSTLEAAAMGFQEHGLAFQVITDGRGHGGGATAAPWWASAAAQGFAAKFPISSGDSDPPQDLKYHEPSAAAITAYPELHKYQHGPFDLALGQSMVWSNNAGAGQGQSYGLYSPYGAQAMHGRVLLLPAIATEEPVYVNAKQFNGILRRRLARARAARDLRASRSRKPYLHESRHLHALRRARGSGGRFLNTRSLAAGDPPPPFASTPLGGSEPTEDNASKAARLHPVQDRQDVFLSSLTNMAGDGEARWAGAAPRGCCDLLKA</sequence>
<keyword evidence="5 6" id="KW-0539">Nucleus</keyword>
<protein>
    <recommendedName>
        <fullName evidence="6">Nuclear transcription factor Y subunit</fullName>
    </recommendedName>
</protein>
<name>A0A3L6QQZ2_PANMI</name>
<evidence type="ECO:0000256" key="2">
    <source>
        <dbReference type="ARBA" id="ARBA00023015"/>
    </source>
</evidence>
<dbReference type="AlphaFoldDB" id="A0A3L6QQZ2"/>
<dbReference type="STRING" id="4540.A0A3L6QQZ2"/>
<keyword evidence="9" id="KW-1185">Reference proteome</keyword>
<dbReference type="PROSITE" id="PS51152">
    <property type="entry name" value="NFYA_HAP2_2"/>
    <property type="match status" value="1"/>
</dbReference>
<evidence type="ECO:0000256" key="3">
    <source>
        <dbReference type="ARBA" id="ARBA00023125"/>
    </source>
</evidence>
<dbReference type="InterPro" id="IPR001289">
    <property type="entry name" value="NFYA"/>
</dbReference>
<dbReference type="GO" id="GO:0003677">
    <property type="term" value="F:DNA binding"/>
    <property type="evidence" value="ECO:0007669"/>
    <property type="project" value="UniProtKB-KW"/>
</dbReference>
<reference evidence="9" key="1">
    <citation type="journal article" date="2019" name="Nat. Commun.">
        <title>The genome of broomcorn millet.</title>
        <authorList>
            <person name="Zou C."/>
            <person name="Miki D."/>
            <person name="Li D."/>
            <person name="Tang Q."/>
            <person name="Xiao L."/>
            <person name="Rajput S."/>
            <person name="Deng P."/>
            <person name="Jia W."/>
            <person name="Huang R."/>
            <person name="Zhang M."/>
            <person name="Sun Y."/>
            <person name="Hu J."/>
            <person name="Fu X."/>
            <person name="Schnable P.S."/>
            <person name="Li F."/>
            <person name="Zhang H."/>
            <person name="Feng B."/>
            <person name="Zhu X."/>
            <person name="Liu R."/>
            <person name="Schnable J.C."/>
            <person name="Zhu J.-K."/>
            <person name="Zhang H."/>
        </authorList>
    </citation>
    <scope>NUCLEOTIDE SEQUENCE [LARGE SCALE GENOMIC DNA]</scope>
</reference>
<keyword evidence="4 6" id="KW-0804">Transcription</keyword>
<comment type="similarity">
    <text evidence="6">Belongs to the NFYA/HAP2 subunit family.</text>
</comment>
<feature type="region of interest" description="Disordered" evidence="7">
    <location>
        <begin position="496"/>
        <end position="527"/>
    </location>
</feature>
<dbReference type="OrthoDB" id="1097733at2759"/>
<feature type="compositionally biased region" description="Basic and acidic residues" evidence="7">
    <location>
        <begin position="77"/>
        <end position="87"/>
    </location>
</feature>
<keyword evidence="3 6" id="KW-0238">DNA-binding</keyword>
<comment type="caution">
    <text evidence="8">The sequence shown here is derived from an EMBL/GenBank/DDBJ whole genome shotgun (WGS) entry which is preliminary data.</text>
</comment>
<evidence type="ECO:0000256" key="5">
    <source>
        <dbReference type="ARBA" id="ARBA00023242"/>
    </source>
</evidence>
<dbReference type="PANTHER" id="PTHR12632">
    <property type="entry name" value="TRANSCRIPTION FACTOR NF-Y ALPHA-RELATED"/>
    <property type="match status" value="1"/>
</dbReference>
<dbReference type="PRINTS" id="PR00616">
    <property type="entry name" value="CCAATSUBUNTB"/>
</dbReference>
<dbReference type="SMART" id="SM00521">
    <property type="entry name" value="CBF"/>
    <property type="match status" value="1"/>
</dbReference>
<evidence type="ECO:0000256" key="1">
    <source>
        <dbReference type="ARBA" id="ARBA00004123"/>
    </source>
</evidence>
<evidence type="ECO:0000313" key="8">
    <source>
        <dbReference type="EMBL" id="RLM86252.1"/>
    </source>
</evidence>
<evidence type="ECO:0000256" key="4">
    <source>
        <dbReference type="ARBA" id="ARBA00023163"/>
    </source>
</evidence>
<comment type="subcellular location">
    <subcellularLocation>
        <location evidence="1 6">Nucleus</location>
    </subcellularLocation>
</comment>
<feature type="compositionally biased region" description="Basic and acidic residues" evidence="7">
    <location>
        <begin position="98"/>
        <end position="108"/>
    </location>
</feature>
<accession>A0A3L6QQZ2</accession>
<evidence type="ECO:0000256" key="7">
    <source>
        <dbReference type="SAM" id="MobiDB-lite"/>
    </source>
</evidence>